<name>A0A0W0YH10_9GAMM</name>
<organism evidence="2 3">
    <name type="scientific">Legionella sainthelensi</name>
    <dbReference type="NCBI Taxonomy" id="28087"/>
    <lineage>
        <taxon>Bacteria</taxon>
        <taxon>Pseudomonadati</taxon>
        <taxon>Pseudomonadota</taxon>
        <taxon>Gammaproteobacteria</taxon>
        <taxon>Legionellales</taxon>
        <taxon>Legionellaceae</taxon>
        <taxon>Legionella</taxon>
    </lineage>
</organism>
<reference evidence="2 3" key="1">
    <citation type="submission" date="2015-11" db="EMBL/GenBank/DDBJ databases">
        <title>Genomic analysis of 38 Legionella species identifies large and diverse effector repertoires.</title>
        <authorList>
            <person name="Burstein D."/>
            <person name="Amaro F."/>
            <person name="Zusman T."/>
            <person name="Lifshitz Z."/>
            <person name="Cohen O."/>
            <person name="Gilbert J.A."/>
            <person name="Pupko T."/>
            <person name="Shuman H.A."/>
            <person name="Segal G."/>
        </authorList>
    </citation>
    <scope>NUCLEOTIDE SEQUENCE [LARGE SCALE GENOMIC DNA]</scope>
    <source>
        <strain evidence="2 3">Mt.St.Helens-4</strain>
    </source>
</reference>
<feature type="transmembrane region" description="Helical" evidence="1">
    <location>
        <begin position="42"/>
        <end position="62"/>
    </location>
</feature>
<evidence type="ECO:0000256" key="1">
    <source>
        <dbReference type="SAM" id="Phobius"/>
    </source>
</evidence>
<accession>A0A0W0YH10</accession>
<keyword evidence="1" id="KW-0812">Transmembrane</keyword>
<dbReference type="STRING" id="28087.Lsai_2253"/>
<evidence type="ECO:0000313" key="2">
    <source>
        <dbReference type="EMBL" id="KTD56123.1"/>
    </source>
</evidence>
<dbReference type="AlphaFoldDB" id="A0A0W0YH10"/>
<feature type="transmembrane region" description="Helical" evidence="1">
    <location>
        <begin position="6"/>
        <end position="30"/>
    </location>
</feature>
<proteinExistence type="predicted"/>
<keyword evidence="1" id="KW-1133">Transmembrane helix</keyword>
<protein>
    <submittedName>
        <fullName evidence="2">Uncharacterized protein</fullName>
    </submittedName>
</protein>
<dbReference type="Proteomes" id="UP000054621">
    <property type="component" value="Unassembled WGS sequence"/>
</dbReference>
<dbReference type="RefSeq" id="WP_051544711.1">
    <property type="nucleotide sequence ID" value="NZ_CAAAJE010000006.1"/>
</dbReference>
<dbReference type="EMBL" id="LNYV01000034">
    <property type="protein sequence ID" value="KTD56123.1"/>
    <property type="molecule type" value="Genomic_DNA"/>
</dbReference>
<comment type="caution">
    <text evidence="2">The sequence shown here is derived from an EMBL/GenBank/DDBJ whole genome shotgun (WGS) entry which is preliminary data.</text>
</comment>
<keyword evidence="1" id="KW-0472">Membrane</keyword>
<evidence type="ECO:0000313" key="3">
    <source>
        <dbReference type="Proteomes" id="UP000054621"/>
    </source>
</evidence>
<sequence>MSLSLFLVVQIICIVIGIVFLFIAFNMLRPKEKEQKLIQDQFLFYLILGLFFIFFTFLLEYFG</sequence>
<gene>
    <name evidence="2" type="ORF">Lsai_2253</name>
</gene>
<dbReference type="PATRIC" id="fig|28087.4.peg.2427"/>